<dbReference type="InterPro" id="IPR025153">
    <property type="entry name" value="Ead_Ea22"/>
</dbReference>
<dbReference type="EMBL" id="AAMGXZ010000014">
    <property type="protein sequence ID" value="EDH2533124.1"/>
    <property type="molecule type" value="Genomic_DNA"/>
</dbReference>
<keyword evidence="1" id="KW-0175">Coiled coil</keyword>
<reference evidence="2" key="1">
    <citation type="submission" date="2019-10" db="EMBL/GenBank/DDBJ databases">
        <authorList>
            <consortium name="PulseNet: The National Subtyping Network for Foodborne Disease Surveillance"/>
            <person name="Tarr C.L."/>
            <person name="Trees E."/>
            <person name="Katz L.S."/>
            <person name="Carleton-Romer H.A."/>
            <person name="Stroika S."/>
            <person name="Kucerova Z."/>
            <person name="Roache K.F."/>
            <person name="Sabol A.L."/>
            <person name="Besser J."/>
            <person name="Gerner-Smidt P."/>
        </authorList>
    </citation>
    <scope>NUCLEOTIDE SEQUENCE</scope>
    <source>
        <strain evidence="2">PNUSAS109527</strain>
    </source>
</reference>
<protein>
    <submittedName>
        <fullName evidence="2">Protein Ead</fullName>
    </submittedName>
</protein>
<comment type="caution">
    <text evidence="2">The sequence shown here is derived from an EMBL/GenBank/DDBJ whole genome shotgun (WGS) entry which is preliminary data.</text>
</comment>
<evidence type="ECO:0000256" key="1">
    <source>
        <dbReference type="SAM" id="Coils"/>
    </source>
</evidence>
<feature type="coiled-coil region" evidence="1">
    <location>
        <begin position="84"/>
        <end position="150"/>
    </location>
</feature>
<dbReference type="Pfam" id="PF13935">
    <property type="entry name" value="Ead_Ea22"/>
    <property type="match status" value="1"/>
</dbReference>
<name>A0A633IK97_SALER</name>
<sequence>MTALNKQALREAAEKAGKDKWQAKKINGDFYVIRSGSYIKQCGITSYQPIAEIDHKPVRDFVAMVNPATTLALLDENLQLQREKDATEAVALALRDDMRQAREQLEAAEKRNAEQREYYEGVIADGSKRIAELERSETQLISERDDAESALNDAYKAVMGQPPEWSNWFSFENAIDEIELACELWRNQTDDVIQFRQRIAEQSAIVAAAEKLVRCKGRYHSELNYRALAKLFGVVTPDLPPLEHENVHYADAAEVEITALRQRIAELEARAVNLPKRSVDEVMHLSGFSRDYAEGWCAGNDNAIHEIRTAGIKVKGE</sequence>
<dbReference type="AlphaFoldDB" id="A0A633IK97"/>
<gene>
    <name evidence="2" type="ORF">GC625_05720</name>
</gene>
<organism evidence="2">
    <name type="scientific">Salmonella enterica</name>
    <name type="common">Salmonella choleraesuis</name>
    <dbReference type="NCBI Taxonomy" id="28901"/>
    <lineage>
        <taxon>Bacteria</taxon>
        <taxon>Pseudomonadati</taxon>
        <taxon>Pseudomonadota</taxon>
        <taxon>Gammaproteobacteria</taxon>
        <taxon>Enterobacterales</taxon>
        <taxon>Enterobacteriaceae</taxon>
        <taxon>Salmonella</taxon>
    </lineage>
</organism>
<evidence type="ECO:0000313" key="2">
    <source>
        <dbReference type="EMBL" id="EDH2533124.1"/>
    </source>
</evidence>
<proteinExistence type="predicted"/>
<accession>A0A633IK97</accession>